<evidence type="ECO:0000256" key="2">
    <source>
        <dbReference type="ARBA" id="ARBA00023002"/>
    </source>
</evidence>
<dbReference type="Pfam" id="PF13561">
    <property type="entry name" value="adh_short_C2"/>
    <property type="match status" value="1"/>
</dbReference>
<keyword evidence="4" id="KW-1185">Reference proteome</keyword>
<evidence type="ECO:0008006" key="5">
    <source>
        <dbReference type="Google" id="ProtNLM"/>
    </source>
</evidence>
<gene>
    <name evidence="3" type="ORF">B0H99_104190</name>
</gene>
<dbReference type="PANTHER" id="PTHR42879:SF2">
    <property type="entry name" value="3-OXOACYL-[ACYL-CARRIER-PROTEIN] REDUCTASE FABG"/>
    <property type="match status" value="1"/>
</dbReference>
<comment type="caution">
    <text evidence="3">The sequence shown here is derived from an EMBL/GenBank/DDBJ whole genome shotgun (WGS) entry which is preliminary data.</text>
</comment>
<dbReference type="FunFam" id="3.40.50.720:FF:000084">
    <property type="entry name" value="Short-chain dehydrogenase reductase"/>
    <property type="match status" value="1"/>
</dbReference>
<evidence type="ECO:0000256" key="1">
    <source>
        <dbReference type="ARBA" id="ARBA00006484"/>
    </source>
</evidence>
<dbReference type="SUPFAM" id="SSF51735">
    <property type="entry name" value="NAD(P)-binding Rossmann-fold domains"/>
    <property type="match status" value="1"/>
</dbReference>
<dbReference type="GO" id="GO:0008206">
    <property type="term" value="P:bile acid metabolic process"/>
    <property type="evidence" value="ECO:0007669"/>
    <property type="project" value="UniProtKB-ARBA"/>
</dbReference>
<dbReference type="PRINTS" id="PR00081">
    <property type="entry name" value="GDHRDH"/>
</dbReference>
<protein>
    <recommendedName>
        <fullName evidence="5">NAD(P)-dependent dehydrogenase (Short-subunit alcohol dehydrogenase family)</fullName>
    </recommendedName>
</protein>
<dbReference type="PROSITE" id="PS00061">
    <property type="entry name" value="ADH_SHORT"/>
    <property type="match status" value="1"/>
</dbReference>
<dbReference type="CDD" id="cd05233">
    <property type="entry name" value="SDR_c"/>
    <property type="match status" value="1"/>
</dbReference>
<comment type="similarity">
    <text evidence="1">Belongs to the short-chain dehydrogenases/reductases (SDR) family.</text>
</comment>
<name>A0A2P8H3E3_9BACL</name>
<reference evidence="3 4" key="1">
    <citation type="submission" date="2018-03" db="EMBL/GenBank/DDBJ databases">
        <title>Genomic Encyclopedia of Type Strains, Phase III (KMG-III): the genomes of soil and plant-associated and newly described type strains.</title>
        <authorList>
            <person name="Whitman W."/>
        </authorList>
    </citation>
    <scope>NUCLEOTIDE SEQUENCE [LARGE SCALE GENOMIC DNA]</scope>
    <source>
        <strain evidence="3 4">CGMCC 1.12259</strain>
    </source>
</reference>
<dbReference type="PRINTS" id="PR00080">
    <property type="entry name" value="SDRFAMILY"/>
</dbReference>
<sequence>MKTAIVTGGGSGIGKAIAKELAQEGYRVVLGDRNEDNAALVAEDINKNGGEARALLVDIADEESIIQMIEKTVEWTGKIDLLVNNAGVNFRYSVEDCPPDEFDLCIAINLKGHYLCSKHAIPLMKKEPGANIVNIASTHAIRTQPNFFPYNATKGGIISMTKGMAIDLSKDGIRVNAVCPGFIETAIMDPEFYEKSGYLEKVLPYHPAGRIGQPEDIAYAVAFLASRKASFINGEALVVDGGRNSLTYTLQ</sequence>
<evidence type="ECO:0000313" key="4">
    <source>
        <dbReference type="Proteomes" id="UP000242682"/>
    </source>
</evidence>
<evidence type="ECO:0000313" key="3">
    <source>
        <dbReference type="EMBL" id="PSL40728.1"/>
    </source>
</evidence>
<dbReference type="InterPro" id="IPR036291">
    <property type="entry name" value="NAD(P)-bd_dom_sf"/>
</dbReference>
<proteinExistence type="inferred from homology"/>
<organism evidence="3 4">
    <name type="scientific">Planomicrobium soli</name>
    <dbReference type="NCBI Taxonomy" id="1176648"/>
    <lineage>
        <taxon>Bacteria</taxon>
        <taxon>Bacillati</taxon>
        <taxon>Bacillota</taxon>
        <taxon>Bacilli</taxon>
        <taxon>Bacillales</taxon>
        <taxon>Caryophanaceae</taxon>
        <taxon>Planomicrobium</taxon>
    </lineage>
</organism>
<dbReference type="InterPro" id="IPR020904">
    <property type="entry name" value="Sc_DH/Rdtase_CS"/>
</dbReference>
<dbReference type="RefSeq" id="WP_106532944.1">
    <property type="nucleotide sequence ID" value="NZ_PYAT01000004.1"/>
</dbReference>
<dbReference type="GO" id="GO:0016491">
    <property type="term" value="F:oxidoreductase activity"/>
    <property type="evidence" value="ECO:0007669"/>
    <property type="project" value="UniProtKB-KW"/>
</dbReference>
<dbReference type="Gene3D" id="3.40.50.720">
    <property type="entry name" value="NAD(P)-binding Rossmann-like Domain"/>
    <property type="match status" value="1"/>
</dbReference>
<dbReference type="Proteomes" id="UP000242682">
    <property type="component" value="Unassembled WGS sequence"/>
</dbReference>
<dbReference type="AlphaFoldDB" id="A0A2P8H3E3"/>
<dbReference type="InterPro" id="IPR050259">
    <property type="entry name" value="SDR"/>
</dbReference>
<dbReference type="InterPro" id="IPR002347">
    <property type="entry name" value="SDR_fam"/>
</dbReference>
<dbReference type="PANTHER" id="PTHR42879">
    <property type="entry name" value="3-OXOACYL-(ACYL-CARRIER-PROTEIN) REDUCTASE"/>
    <property type="match status" value="1"/>
</dbReference>
<keyword evidence="2" id="KW-0560">Oxidoreductase</keyword>
<dbReference type="EMBL" id="PYAT01000004">
    <property type="protein sequence ID" value="PSL40728.1"/>
    <property type="molecule type" value="Genomic_DNA"/>
</dbReference>
<dbReference type="OrthoDB" id="9803333at2"/>
<accession>A0A2P8H3E3</accession>
<dbReference type="NCBIfam" id="NF005559">
    <property type="entry name" value="PRK07231.1"/>
    <property type="match status" value="1"/>
</dbReference>